<reference evidence="1 2" key="1">
    <citation type="submission" date="2017-05" db="EMBL/GenBank/DDBJ databases">
        <authorList>
            <person name="Varghese N."/>
            <person name="Submissions S."/>
        </authorList>
    </citation>
    <scope>NUCLEOTIDE SEQUENCE [LARGE SCALE GENOMIC DNA]</scope>
    <source>
        <strain evidence="1 2">DSM 25457</strain>
    </source>
</reference>
<keyword evidence="2" id="KW-1185">Reference proteome</keyword>
<accession>A0ABY1QUG7</accession>
<comment type="caution">
    <text evidence="1">The sequence shown here is derived from an EMBL/GenBank/DDBJ whole genome shotgun (WGS) entry which is preliminary data.</text>
</comment>
<sequence>MANSEHARMMAAAVYELRLLLSDHLGSDCDSDPCLRLAAHLAYALHNEAFTMLERDETFDLDTARRRIRTAESIVGDTYADNGNFLKGE</sequence>
<dbReference type="RefSeq" id="WP_283435474.1">
    <property type="nucleotide sequence ID" value="NZ_FXUG01000025.1"/>
</dbReference>
<proteinExistence type="predicted"/>
<evidence type="ECO:0000313" key="2">
    <source>
        <dbReference type="Proteomes" id="UP001158067"/>
    </source>
</evidence>
<evidence type="ECO:0000313" key="1">
    <source>
        <dbReference type="EMBL" id="SMP78257.1"/>
    </source>
</evidence>
<dbReference type="EMBL" id="FXUG01000025">
    <property type="protein sequence ID" value="SMP78257.1"/>
    <property type="molecule type" value="Genomic_DNA"/>
</dbReference>
<protein>
    <submittedName>
        <fullName evidence="1">Uncharacterized protein</fullName>
    </submittedName>
</protein>
<organism evidence="1 2">
    <name type="scientific">Neorhodopirellula lusitana</name>
    <dbReference type="NCBI Taxonomy" id="445327"/>
    <lineage>
        <taxon>Bacteria</taxon>
        <taxon>Pseudomonadati</taxon>
        <taxon>Planctomycetota</taxon>
        <taxon>Planctomycetia</taxon>
        <taxon>Pirellulales</taxon>
        <taxon>Pirellulaceae</taxon>
        <taxon>Neorhodopirellula</taxon>
    </lineage>
</organism>
<name>A0ABY1QUG7_9BACT</name>
<gene>
    <name evidence="1" type="ORF">SAMN06265222_12516</name>
</gene>
<dbReference type="Proteomes" id="UP001158067">
    <property type="component" value="Unassembled WGS sequence"/>
</dbReference>